<evidence type="ECO:0000313" key="4">
    <source>
        <dbReference type="Proteomes" id="UP001061958"/>
    </source>
</evidence>
<feature type="coiled-coil region" evidence="1">
    <location>
        <begin position="118"/>
        <end position="152"/>
    </location>
</feature>
<dbReference type="Proteomes" id="UP001061958">
    <property type="component" value="Unassembled WGS sequence"/>
</dbReference>
<evidence type="ECO:0000256" key="1">
    <source>
        <dbReference type="SAM" id="Coils"/>
    </source>
</evidence>
<feature type="compositionally biased region" description="Basic and acidic residues" evidence="2">
    <location>
        <begin position="321"/>
        <end position="335"/>
    </location>
</feature>
<feature type="region of interest" description="Disordered" evidence="2">
    <location>
        <begin position="290"/>
        <end position="344"/>
    </location>
</feature>
<dbReference type="EMBL" id="BQMJ01000044">
    <property type="protein sequence ID" value="GJQ13526.1"/>
    <property type="molecule type" value="Genomic_DNA"/>
</dbReference>
<protein>
    <submittedName>
        <fullName evidence="3">Uncharacterized protein</fullName>
    </submittedName>
</protein>
<feature type="region of interest" description="Disordered" evidence="2">
    <location>
        <begin position="226"/>
        <end position="277"/>
    </location>
</feature>
<organism evidence="3 4">
    <name type="scientific">Galdieria partita</name>
    <dbReference type="NCBI Taxonomy" id="83374"/>
    <lineage>
        <taxon>Eukaryota</taxon>
        <taxon>Rhodophyta</taxon>
        <taxon>Bangiophyceae</taxon>
        <taxon>Galdieriales</taxon>
        <taxon>Galdieriaceae</taxon>
        <taxon>Galdieria</taxon>
    </lineage>
</organism>
<gene>
    <name evidence="3" type="ORF">GpartN1_g5317.t1</name>
</gene>
<sequence length="987" mass="112802">MASSSSSYADESIPSSPYSRFFANISSYASRLLFGEENSREGDDIEEKSGDWVEDTQENWREETATDHLFADVSEIGELEETSHTTSGKQGEKLEETSDQVLKPQETFAATEYPAPRKDITLERLKHLERKVQELEASYSVTERRLQQLEKDIELSGNHNRIHLKHSFREGGLWSDKILKGVNVWRPFSAKRNPTIRGSSRSFRSRLFDDMKRIRHHIPLLHWSSDEAQGSSSSSSENSSEMLRSSSNLSSSFVERKNMSESSHKDRERPSSNEFVSKSAFDTARELETHNSANVQSSSSAQKKSLSLADSQKAKQAQGESPRKVPADKQVEKAKPFQPVSDDPPYHNLNSLQYGNYLLWSGKLADAAKFFQKRIENKCDSSYKGWPGLAHPRDLLLYAESYMLRVWFTGSIQQASEASELFERAIEAAWNGQRVLERLLDKEVVSNERERLLASYDWEDCRLVIADGNLFKSIMLALAGHTLKAGLTLRKGWKAYASELDNVIQEFEQFRTCYVYTERWEDMKGEEEFSCIAPLRNIEKELCLGEVPVREYIGLTEAWMFGLGFYLLLVSLAPPGYYKVLQVLGFQANRPLGLALLEAAFSRALIKDSPTTGGNCYKVPLPLASPIAAHAIAWDLLEFYVFSASEYELPEDKRLPRANMVCRRCLELFPDSPIWLWLTGVYQRKLGNLNKCVMQLEESNAQFVKNEKTSSPVRLLEYIRYMQLLQGNFEQIERISLQLLQQSNDSIPIGSYLCLGIVELSKGNLDTADSMFSNANTFVASRSLTDFEEFCQWKAGVLKQRQFARVVSAEIICCSLMYQSLKKDYIQPWVEWLLQDKKCLEEQLENHLQNKKKSVFSEDASPRVTNLFSSWKKLSRTNITTAVRGDERSVVSELSVCYYALGTFYRLLGELASAEDYLTKVCENMNEEDPWLAMCSRFEISLVYWERRNISLASDYLRRSLAVSRNVACGSRAFISQIQRCKRMMKV</sequence>
<dbReference type="OrthoDB" id="10252697at2759"/>
<keyword evidence="4" id="KW-1185">Reference proteome</keyword>
<dbReference type="AlphaFoldDB" id="A0A9C7US08"/>
<feature type="region of interest" description="Disordered" evidence="2">
    <location>
        <begin position="80"/>
        <end position="101"/>
    </location>
</feature>
<dbReference type="InterPro" id="IPR011990">
    <property type="entry name" value="TPR-like_helical_dom_sf"/>
</dbReference>
<feature type="compositionally biased region" description="Basic and acidic residues" evidence="2">
    <location>
        <begin position="254"/>
        <end position="271"/>
    </location>
</feature>
<dbReference type="PANTHER" id="PTHR31859">
    <property type="entry name" value="TETRATRICOPEPTIDE REPEAT PROTEIN 39 FAMILY MEMBER"/>
    <property type="match status" value="1"/>
</dbReference>
<reference evidence="3" key="1">
    <citation type="journal article" date="2022" name="Proc. Natl. Acad. Sci. U.S.A.">
        <title>Life cycle and functional genomics of the unicellular red alga Galdieria for elucidating algal and plant evolution and industrial use.</title>
        <authorList>
            <person name="Hirooka S."/>
            <person name="Itabashi T."/>
            <person name="Ichinose T.M."/>
            <person name="Onuma R."/>
            <person name="Fujiwara T."/>
            <person name="Yamashita S."/>
            <person name="Jong L.W."/>
            <person name="Tomita R."/>
            <person name="Iwane A.H."/>
            <person name="Miyagishima S.Y."/>
        </authorList>
    </citation>
    <scope>NUCLEOTIDE SEQUENCE</scope>
    <source>
        <strain evidence="3">NBRC 102759</strain>
    </source>
</reference>
<feature type="compositionally biased region" description="Low complexity" evidence="2">
    <location>
        <begin position="296"/>
        <end position="309"/>
    </location>
</feature>
<dbReference type="Pfam" id="PF10300">
    <property type="entry name" value="Iml2-TPR_39"/>
    <property type="match status" value="1"/>
</dbReference>
<dbReference type="Gene3D" id="1.25.40.10">
    <property type="entry name" value="Tetratricopeptide repeat domain"/>
    <property type="match status" value="1"/>
</dbReference>
<keyword evidence="1" id="KW-0175">Coiled coil</keyword>
<feature type="compositionally biased region" description="Basic and acidic residues" evidence="2">
    <location>
        <begin position="39"/>
        <end position="51"/>
    </location>
</feature>
<feature type="compositionally biased region" description="Low complexity" evidence="2">
    <location>
        <begin position="231"/>
        <end position="252"/>
    </location>
</feature>
<reference evidence="3" key="2">
    <citation type="submission" date="2022-01" db="EMBL/GenBank/DDBJ databases">
        <authorList>
            <person name="Hirooka S."/>
            <person name="Miyagishima S.Y."/>
        </authorList>
    </citation>
    <scope>NUCLEOTIDE SEQUENCE</scope>
    <source>
        <strain evidence="3">NBRC 102759</strain>
    </source>
</reference>
<proteinExistence type="predicted"/>
<dbReference type="SUPFAM" id="SSF48452">
    <property type="entry name" value="TPR-like"/>
    <property type="match status" value="1"/>
</dbReference>
<dbReference type="PANTHER" id="PTHR31859:SF1">
    <property type="entry name" value="TETRATRICOPEPTIDE REPEAT PROTEIN 39C"/>
    <property type="match status" value="1"/>
</dbReference>
<evidence type="ECO:0000313" key="3">
    <source>
        <dbReference type="EMBL" id="GJQ13526.1"/>
    </source>
</evidence>
<dbReference type="InterPro" id="IPR019412">
    <property type="entry name" value="IML2/TPR_39"/>
</dbReference>
<comment type="caution">
    <text evidence="3">The sequence shown here is derived from an EMBL/GenBank/DDBJ whole genome shotgun (WGS) entry which is preliminary data.</text>
</comment>
<accession>A0A9C7US08</accession>
<evidence type="ECO:0000256" key="2">
    <source>
        <dbReference type="SAM" id="MobiDB-lite"/>
    </source>
</evidence>
<feature type="region of interest" description="Disordered" evidence="2">
    <location>
        <begin position="39"/>
        <end position="58"/>
    </location>
</feature>
<name>A0A9C7US08_9RHOD</name>